<name>A0A914AXV2_PATMI</name>
<evidence type="ECO:0000259" key="16">
    <source>
        <dbReference type="Pfam" id="PF07819"/>
    </source>
</evidence>
<feature type="transmembrane region" description="Helical" evidence="13">
    <location>
        <begin position="924"/>
        <end position="943"/>
    </location>
</feature>
<organism evidence="18 19">
    <name type="scientific">Patiria miniata</name>
    <name type="common">Bat star</name>
    <name type="synonym">Asterina miniata</name>
    <dbReference type="NCBI Taxonomy" id="46514"/>
    <lineage>
        <taxon>Eukaryota</taxon>
        <taxon>Metazoa</taxon>
        <taxon>Echinodermata</taxon>
        <taxon>Eleutherozoa</taxon>
        <taxon>Asterozoa</taxon>
        <taxon>Asteroidea</taxon>
        <taxon>Valvatacea</taxon>
        <taxon>Valvatida</taxon>
        <taxon>Asterinidae</taxon>
        <taxon>Patiria</taxon>
    </lineage>
</organism>
<keyword evidence="19" id="KW-1185">Reference proteome</keyword>
<evidence type="ECO:0000256" key="15">
    <source>
        <dbReference type="SAM" id="SignalP"/>
    </source>
</evidence>
<dbReference type="OMA" id="YGLYYYY"/>
<feature type="region of interest" description="Disordered" evidence="14">
    <location>
        <begin position="788"/>
        <end position="822"/>
    </location>
</feature>
<proteinExistence type="inferred from homology"/>
<dbReference type="Pfam" id="PF07819">
    <property type="entry name" value="PGAP1"/>
    <property type="match status" value="1"/>
</dbReference>
<keyword evidence="9 13" id="KW-1133">Transmembrane helix</keyword>
<evidence type="ECO:0000256" key="6">
    <source>
        <dbReference type="ARBA" id="ARBA00022801"/>
    </source>
</evidence>
<comment type="function">
    <text evidence="12">GPI inositol-deacylase that catalyzes the remove of the acyl chain linked to the 2-OH position of inositol ring from the GPI-anchored protein (GPI-AP) in the endoplasmic reticulum. Initiates the post-attachment remodeling phase of GPI-AP biogenesis and participates in endoplasmic reticulum (ER)-to-Golgi transport of GPI-anchored protein.</text>
</comment>
<dbReference type="AlphaFoldDB" id="A0A914AXV2"/>
<reference evidence="18" key="1">
    <citation type="submission" date="2022-11" db="UniProtKB">
        <authorList>
            <consortium name="EnsemblMetazoa"/>
        </authorList>
    </citation>
    <scope>IDENTIFICATION</scope>
</reference>
<dbReference type="PANTHER" id="PTHR15495:SF7">
    <property type="entry name" value="GPI INOSITOL-DEACYLASE"/>
    <property type="match status" value="1"/>
</dbReference>
<keyword evidence="10 13" id="KW-0472">Membrane</keyword>
<evidence type="ECO:0000313" key="19">
    <source>
        <dbReference type="Proteomes" id="UP000887568"/>
    </source>
</evidence>
<keyword evidence="6 13" id="KW-0378">Hydrolase</keyword>
<feature type="signal peptide" evidence="15">
    <location>
        <begin position="1"/>
        <end position="21"/>
    </location>
</feature>
<dbReference type="GO" id="GO:0015031">
    <property type="term" value="P:protein transport"/>
    <property type="evidence" value="ECO:0007669"/>
    <property type="project" value="UniProtKB-KW"/>
</dbReference>
<dbReference type="InterPro" id="IPR029058">
    <property type="entry name" value="AB_hydrolase_fold"/>
</dbReference>
<dbReference type="OrthoDB" id="348976at2759"/>
<evidence type="ECO:0000256" key="12">
    <source>
        <dbReference type="ARBA" id="ARBA00093318"/>
    </source>
</evidence>
<dbReference type="GO" id="GO:0006888">
    <property type="term" value="P:endoplasmic reticulum to Golgi vesicle-mediated transport"/>
    <property type="evidence" value="ECO:0007669"/>
    <property type="project" value="TreeGrafter"/>
</dbReference>
<dbReference type="GO" id="GO:0005789">
    <property type="term" value="C:endoplasmic reticulum membrane"/>
    <property type="evidence" value="ECO:0007669"/>
    <property type="project" value="UniProtKB-SubCell"/>
</dbReference>
<evidence type="ECO:0000256" key="1">
    <source>
        <dbReference type="ARBA" id="ARBA00004477"/>
    </source>
</evidence>
<sequence>MATKNKIICSILLALLGLGFYDIFRNFEENGCAMTYMFQWPSYIDIKMNDGIQQRYPQYSLSLYGEGDYLKQSRNLKLNGIPVLFIPGNAGSYKQVRSLGSAALRKAQAYSFHFNYFTIDFNEELTGVYGGTLKQQTEYVHECIRHILTLYKHKKNPPTSVVLVGHSMGGVIARALFTLPDFQQSLVHTVITQATPHVSPVIGADKYLVDFYSTVNKYWKEHIHGDGLKDVTLLSVSGGHRDTMVRSGLTSLHDIVPPNRGLSVNAMSVPRVWLSTDHQCVVWCKELVLASKRALFQMVDSQTKQISTDPDFRMKVLRHHFVEHNGKEKFSFAEAKPKTFEGATFELATNSQKHSVGRRAKKTTHYLFPVEQSNTQDAFVALAGIEPRDWLFVCQEGNSTSCSRGVDISATARLIPPLKADMKEVVVKLDDYPDAKHVVLKVPSGKAVPVTAELYDTNQRHVNFTLPGPFSGPSASIVLEFTDVGATFYNITMLDFNLFHLAYEARLEPLTCDTDLHSDANTTLRLHIPWAEGQDMFSVAKAGQINKLSLKLPSGWPSHYNQSAQLYTYLNPRCRYTIRGVWSIQEKMGQVVRFHANLLPNFLVVVLVFLISFQLKHIYTEKAIDDFIWMQSTYCKPNAIALVISIFRGVVKYESLDKTFDLRSFEDKNIFFPVLPLVFFLFGYALLTQLALLTSFKVALYARLAVFVKGTKADEHQFNPAGPTPWLMYGVVGGLVALSAMTCGTLGLIAALVLYFFKVVGMKAKVIRLSHCLNIHGAIADANVNATPSPKDEVASSVKENDSSSTSTEDVKPPKPDDPKPRDLSPLGLAKETYHFHFAIMLLLWCLCVLNAPALIVWFKNLGYSLHLAKDPSVYIAAVVCSTMAVFLDGRYTIPTCKGLCKLSSWLFLVFLWLMVLYTLESAYLVSYFICAVFVILSALQIYQ</sequence>
<comment type="similarity">
    <text evidence="2 13">Belongs to the GPI inositol-deacylase family.</text>
</comment>
<evidence type="ECO:0000256" key="4">
    <source>
        <dbReference type="ARBA" id="ARBA00022448"/>
    </source>
</evidence>
<dbReference type="EnsemblMetazoa" id="XM_038213047.1">
    <property type="protein sequence ID" value="XP_038068975.1"/>
    <property type="gene ID" value="LOC119738246"/>
</dbReference>
<feature type="transmembrane region" description="Helical" evidence="13">
    <location>
        <begin position="838"/>
        <end position="860"/>
    </location>
</feature>
<feature type="transmembrane region" description="Helical" evidence="13">
    <location>
        <begin position="594"/>
        <end position="613"/>
    </location>
</feature>
<dbReference type="Proteomes" id="UP000887568">
    <property type="component" value="Unplaced"/>
</dbReference>
<feature type="transmembrane region" description="Helical" evidence="13">
    <location>
        <begin position="670"/>
        <end position="692"/>
    </location>
</feature>
<evidence type="ECO:0000256" key="7">
    <source>
        <dbReference type="ARBA" id="ARBA00022824"/>
    </source>
</evidence>
<dbReference type="CTD" id="80055"/>
<feature type="chain" id="PRO_5036972408" description="GPI inositol-deacylase" evidence="15">
    <location>
        <begin position="22"/>
        <end position="944"/>
    </location>
</feature>
<keyword evidence="8 13" id="KW-0653">Protein transport</keyword>
<dbReference type="InterPro" id="IPR012908">
    <property type="entry name" value="PGAP1-ab_dom-like"/>
</dbReference>
<dbReference type="InterPro" id="IPR056824">
    <property type="entry name" value="PGAP1_TMD"/>
</dbReference>
<dbReference type="InterPro" id="IPR039529">
    <property type="entry name" value="PGAP1/BST1"/>
</dbReference>
<dbReference type="Gene3D" id="3.40.50.1820">
    <property type="entry name" value="alpha/beta hydrolase"/>
    <property type="match status" value="1"/>
</dbReference>
<feature type="domain" description="GPI inositol-deacylase transmembrane" evidence="17">
    <location>
        <begin position="668"/>
        <end position="940"/>
    </location>
</feature>
<feature type="transmembrane region" description="Helical" evidence="13">
    <location>
        <begin position="872"/>
        <end position="888"/>
    </location>
</feature>
<dbReference type="FunFam" id="3.40.50.1820:FF:000026">
    <property type="entry name" value="GPI inositol-deacylase"/>
    <property type="match status" value="1"/>
</dbReference>
<feature type="compositionally biased region" description="Basic and acidic residues" evidence="14">
    <location>
        <begin position="790"/>
        <end position="802"/>
    </location>
</feature>
<evidence type="ECO:0000256" key="5">
    <source>
        <dbReference type="ARBA" id="ARBA00022692"/>
    </source>
</evidence>
<comment type="subcellular location">
    <subcellularLocation>
        <location evidence="1">Endoplasmic reticulum membrane</location>
        <topology evidence="1">Multi-pass membrane protein</topology>
    </subcellularLocation>
</comment>
<dbReference type="SUPFAM" id="SSF53474">
    <property type="entry name" value="alpha/beta-Hydrolases"/>
    <property type="match status" value="1"/>
</dbReference>
<evidence type="ECO:0000256" key="9">
    <source>
        <dbReference type="ARBA" id="ARBA00022989"/>
    </source>
</evidence>
<dbReference type="GO" id="GO:0006505">
    <property type="term" value="P:GPI anchor metabolic process"/>
    <property type="evidence" value="ECO:0007669"/>
    <property type="project" value="TreeGrafter"/>
</dbReference>
<keyword evidence="5 13" id="KW-0812">Transmembrane</keyword>
<evidence type="ECO:0000313" key="18">
    <source>
        <dbReference type="EnsemblMetazoa" id="XP_038068975.1"/>
    </source>
</evidence>
<feature type="domain" description="GPI inositol-deacylase PGAP1-like alpha/beta" evidence="16">
    <location>
        <begin position="78"/>
        <end position="298"/>
    </location>
</feature>
<evidence type="ECO:0000256" key="2">
    <source>
        <dbReference type="ARBA" id="ARBA00006931"/>
    </source>
</evidence>
<dbReference type="RefSeq" id="XP_038068975.1">
    <property type="nucleotide sequence ID" value="XM_038213047.1"/>
</dbReference>
<feature type="transmembrane region" description="Helical" evidence="13">
    <location>
        <begin position="900"/>
        <end position="918"/>
    </location>
</feature>
<dbReference type="EC" id="3.1.-.-" evidence="13"/>
<accession>A0A914AXV2</accession>
<feature type="compositionally biased region" description="Basic and acidic residues" evidence="14">
    <location>
        <begin position="809"/>
        <end position="822"/>
    </location>
</feature>
<evidence type="ECO:0000256" key="13">
    <source>
        <dbReference type="RuleBase" id="RU365011"/>
    </source>
</evidence>
<evidence type="ECO:0000256" key="8">
    <source>
        <dbReference type="ARBA" id="ARBA00022927"/>
    </source>
</evidence>
<comment type="function">
    <text evidence="13">Involved in inositol deacylation of GPI-anchored proteins which plays important roles in the quality control and ER-associated degradation of GPI-anchored proteins.</text>
</comment>
<keyword evidence="15" id="KW-0732">Signal</keyword>
<keyword evidence="11" id="KW-0325">Glycoprotein</keyword>
<dbReference type="GeneID" id="119738246"/>
<evidence type="ECO:0000259" key="17">
    <source>
        <dbReference type="Pfam" id="PF25140"/>
    </source>
</evidence>
<dbReference type="GO" id="GO:0050185">
    <property type="term" value="F:phosphatidylinositol deacylase activity"/>
    <property type="evidence" value="ECO:0007669"/>
    <property type="project" value="TreeGrafter"/>
</dbReference>
<feature type="transmembrane region" description="Helical" evidence="13">
    <location>
        <begin position="726"/>
        <end position="757"/>
    </location>
</feature>
<keyword evidence="7 13" id="KW-0256">Endoplasmic reticulum</keyword>
<dbReference type="Pfam" id="PF25140">
    <property type="entry name" value="PGAP1_TMD"/>
    <property type="match status" value="1"/>
</dbReference>
<evidence type="ECO:0000256" key="3">
    <source>
        <dbReference type="ARBA" id="ARBA00015856"/>
    </source>
</evidence>
<dbReference type="Pfam" id="PF24660">
    <property type="entry name" value="PGAP1_3rd"/>
    <property type="match status" value="1"/>
</dbReference>
<evidence type="ECO:0000256" key="10">
    <source>
        <dbReference type="ARBA" id="ARBA00023136"/>
    </source>
</evidence>
<evidence type="ECO:0000256" key="11">
    <source>
        <dbReference type="ARBA" id="ARBA00023180"/>
    </source>
</evidence>
<keyword evidence="4 13" id="KW-0813">Transport</keyword>
<protein>
    <recommendedName>
        <fullName evidence="3 13">GPI inositol-deacylase</fullName>
        <ecNumber evidence="13">3.1.-.-</ecNumber>
    </recommendedName>
</protein>
<dbReference type="PANTHER" id="PTHR15495">
    <property type="entry name" value="NEGATIVE REGULATOR OF VESICLE FORMATION-RELATED"/>
    <property type="match status" value="1"/>
</dbReference>
<evidence type="ECO:0000256" key="14">
    <source>
        <dbReference type="SAM" id="MobiDB-lite"/>
    </source>
</evidence>